<keyword evidence="1" id="KW-0805">Transcription regulation</keyword>
<evidence type="ECO:0000259" key="4">
    <source>
        <dbReference type="PROSITE" id="PS50987"/>
    </source>
</evidence>
<dbReference type="PRINTS" id="PR00778">
    <property type="entry name" value="HTHARSR"/>
</dbReference>
<dbReference type="NCBIfam" id="NF033788">
    <property type="entry name" value="HTH_metalloreg"/>
    <property type="match status" value="1"/>
</dbReference>
<dbReference type="Gene3D" id="1.10.10.10">
    <property type="entry name" value="Winged helix-like DNA-binding domain superfamily/Winged helix DNA-binding domain"/>
    <property type="match status" value="1"/>
</dbReference>
<dbReference type="Pfam" id="PF01022">
    <property type="entry name" value="HTH_5"/>
    <property type="match status" value="1"/>
</dbReference>
<organism evidence="5">
    <name type="scientific">candidate division TA06 bacterium ADurb.Bin417</name>
    <dbReference type="NCBI Taxonomy" id="1852828"/>
    <lineage>
        <taxon>Bacteria</taxon>
        <taxon>Bacteria division TA06</taxon>
    </lineage>
</organism>
<dbReference type="SUPFAM" id="SSF46785">
    <property type="entry name" value="Winged helix' DNA-binding domain"/>
    <property type="match status" value="1"/>
</dbReference>
<dbReference type="SMART" id="SM00418">
    <property type="entry name" value="HTH_ARSR"/>
    <property type="match status" value="1"/>
</dbReference>
<dbReference type="GO" id="GO:0003700">
    <property type="term" value="F:DNA-binding transcription factor activity"/>
    <property type="evidence" value="ECO:0007669"/>
    <property type="project" value="InterPro"/>
</dbReference>
<dbReference type="InterPro" id="IPR011991">
    <property type="entry name" value="ArsR-like_HTH"/>
</dbReference>
<comment type="caution">
    <text evidence="5">The sequence shown here is derived from an EMBL/GenBank/DDBJ whole genome shotgun (WGS) entry which is preliminary data.</text>
</comment>
<gene>
    <name evidence="5" type="primary">aseR</name>
    <name evidence="5" type="ORF">BWY73_00251</name>
</gene>
<dbReference type="EMBL" id="MWAK01000018">
    <property type="protein sequence ID" value="OPZ93559.1"/>
    <property type="molecule type" value="Genomic_DNA"/>
</dbReference>
<protein>
    <submittedName>
        <fullName evidence="5">HTH-type transcriptional repressor AseR</fullName>
    </submittedName>
</protein>
<dbReference type="InterPro" id="IPR001845">
    <property type="entry name" value="HTH_ArsR_DNA-bd_dom"/>
</dbReference>
<feature type="domain" description="HTH arsR-type" evidence="4">
    <location>
        <begin position="1"/>
        <end position="90"/>
    </location>
</feature>
<dbReference type="Proteomes" id="UP000485484">
    <property type="component" value="Unassembled WGS sequence"/>
</dbReference>
<proteinExistence type="predicted"/>
<evidence type="ECO:0000256" key="1">
    <source>
        <dbReference type="ARBA" id="ARBA00023015"/>
    </source>
</evidence>
<dbReference type="PANTHER" id="PTHR33154:SF33">
    <property type="entry name" value="TRANSCRIPTIONAL REPRESSOR SDPR"/>
    <property type="match status" value="1"/>
</dbReference>
<dbReference type="InterPro" id="IPR036390">
    <property type="entry name" value="WH_DNA-bd_sf"/>
</dbReference>
<dbReference type="InterPro" id="IPR051081">
    <property type="entry name" value="HTH_MetalResp_TranReg"/>
</dbReference>
<reference evidence="5" key="1">
    <citation type="submission" date="2017-02" db="EMBL/GenBank/DDBJ databases">
        <title>Delving into the versatile metabolic prowess of the omnipresent phylum Bacteroidetes.</title>
        <authorList>
            <person name="Nobu M.K."/>
            <person name="Mei R."/>
            <person name="Narihiro T."/>
            <person name="Kuroda K."/>
            <person name="Liu W.-T."/>
        </authorList>
    </citation>
    <scope>NUCLEOTIDE SEQUENCE</scope>
    <source>
        <strain evidence="5">ADurb.Bin417</strain>
    </source>
</reference>
<dbReference type="AlphaFoldDB" id="A0A1V5MK31"/>
<dbReference type="CDD" id="cd00090">
    <property type="entry name" value="HTH_ARSR"/>
    <property type="match status" value="1"/>
</dbReference>
<dbReference type="PROSITE" id="PS50987">
    <property type="entry name" value="HTH_ARSR_2"/>
    <property type="match status" value="1"/>
</dbReference>
<keyword evidence="3" id="KW-0804">Transcription</keyword>
<keyword evidence="2" id="KW-0238">DNA-binding</keyword>
<evidence type="ECO:0000313" key="5">
    <source>
        <dbReference type="EMBL" id="OPZ93559.1"/>
    </source>
</evidence>
<evidence type="ECO:0000256" key="2">
    <source>
        <dbReference type="ARBA" id="ARBA00023125"/>
    </source>
</evidence>
<dbReference type="GO" id="GO:0003677">
    <property type="term" value="F:DNA binding"/>
    <property type="evidence" value="ECO:0007669"/>
    <property type="project" value="UniProtKB-KW"/>
</dbReference>
<dbReference type="InterPro" id="IPR036388">
    <property type="entry name" value="WH-like_DNA-bd_sf"/>
</dbReference>
<name>A0A1V5MK31_UNCT6</name>
<evidence type="ECO:0000256" key="3">
    <source>
        <dbReference type="ARBA" id="ARBA00023163"/>
    </source>
</evidence>
<accession>A0A1V5MK31</accession>
<sequence>MKELEDFLRAVGDDKRLRILKMLERRRLCVCEITAVLGLRQPTVSRHLRRLEKVGLIEQEQNGYYRECRLVSGHPFHDLWMWLSERLEKSAEIRADARKLARVDRRRLACRGG</sequence>
<dbReference type="PANTHER" id="PTHR33154">
    <property type="entry name" value="TRANSCRIPTIONAL REGULATOR, ARSR FAMILY"/>
    <property type="match status" value="1"/>
</dbReference>